<keyword evidence="2" id="KW-1185">Reference proteome</keyword>
<dbReference type="EMBL" id="MH588544">
    <property type="protein sequence ID" value="AXQ68280.1"/>
    <property type="molecule type" value="Genomic_DNA"/>
</dbReference>
<protein>
    <submittedName>
        <fullName evidence="1">Uncharacterized protein</fullName>
    </submittedName>
</protein>
<name>A0A385E9D7_9CAUD</name>
<evidence type="ECO:0000313" key="1">
    <source>
        <dbReference type="EMBL" id="AXQ68280.1"/>
    </source>
</evidence>
<gene>
    <name evidence="1" type="ORF">CcrBL10_gp076</name>
</gene>
<reference evidence="1 2" key="1">
    <citation type="submission" date="2018-07" db="EMBL/GenBank/DDBJ databases">
        <title>Giant CbK-like Caulobacter bacteriophages have genetically divergent genomes.</title>
        <authorList>
            <person name="Wilson K.M."/>
            <person name="Ely B."/>
        </authorList>
    </citation>
    <scope>NUCLEOTIDE SEQUENCE [LARGE SCALE GENOMIC DNA]</scope>
</reference>
<dbReference type="Proteomes" id="UP000258997">
    <property type="component" value="Segment"/>
</dbReference>
<evidence type="ECO:0000313" key="2">
    <source>
        <dbReference type="Proteomes" id="UP000258997"/>
    </source>
</evidence>
<accession>A0A385E9D7</accession>
<organism evidence="1 2">
    <name type="scientific">Caulobacter phage CcrBL10</name>
    <dbReference type="NCBI Taxonomy" id="2283269"/>
    <lineage>
        <taxon>Viruses</taxon>
        <taxon>Duplodnaviria</taxon>
        <taxon>Heunggongvirae</taxon>
        <taxon>Uroviricota</taxon>
        <taxon>Caudoviricetes</taxon>
        <taxon>Jeanschmidtviridae</taxon>
        <taxon>Poindextervirus</taxon>
        <taxon>Poindextervirus BL10</taxon>
    </lineage>
</organism>
<sequence>MAIQNPHSTTPGVMPHLTPGEIGVNKADDILWFRSEGRRVPIILSDLDRAPPLDGLTGAPLTLEGGQPIWNAHLAPSSVVNGQVKVDLPPATGLHAMPSVLLQGLGADRALAANDLDLSPFYVRSDSITLTQLAFSVRSAGAPAMRVGIVDSFGVVQADILVAAPVVGANVVNLSPVLTLQRGVYRTILATTGAVTIGVVTGARMEQGWDIIGDTPSFIHGYSGSKNTGGGIGSLPGLTARRSGVPGQDHAVLMRWTA</sequence>
<proteinExistence type="predicted"/>